<gene>
    <name evidence="1" type="ORF">V1525DRAFT_408455</name>
</gene>
<reference evidence="2" key="1">
    <citation type="journal article" date="2024" name="Front. Bioeng. Biotechnol.">
        <title>Genome-scale model development and genomic sequencing of the oleaginous clade Lipomyces.</title>
        <authorList>
            <person name="Czajka J.J."/>
            <person name="Han Y."/>
            <person name="Kim J."/>
            <person name="Mondo S.J."/>
            <person name="Hofstad B.A."/>
            <person name="Robles A."/>
            <person name="Haridas S."/>
            <person name="Riley R."/>
            <person name="LaButti K."/>
            <person name="Pangilinan J."/>
            <person name="Andreopoulos W."/>
            <person name="Lipzen A."/>
            <person name="Yan J."/>
            <person name="Wang M."/>
            <person name="Ng V."/>
            <person name="Grigoriev I.V."/>
            <person name="Spatafora J.W."/>
            <person name="Magnuson J.K."/>
            <person name="Baker S.E."/>
            <person name="Pomraning K.R."/>
        </authorList>
    </citation>
    <scope>NUCLEOTIDE SEQUENCE [LARGE SCALE GENOMIC DNA]</scope>
    <source>
        <strain evidence="2">CBS 7786</strain>
    </source>
</reference>
<proteinExistence type="predicted"/>
<accession>A0ACC3SWD4</accession>
<evidence type="ECO:0000313" key="1">
    <source>
        <dbReference type="EMBL" id="KAK9235924.1"/>
    </source>
</evidence>
<organism evidence="1 2">
    <name type="scientific">Lipomyces kononenkoae</name>
    <name type="common">Yeast</name>
    <dbReference type="NCBI Taxonomy" id="34357"/>
    <lineage>
        <taxon>Eukaryota</taxon>
        <taxon>Fungi</taxon>
        <taxon>Dikarya</taxon>
        <taxon>Ascomycota</taxon>
        <taxon>Saccharomycotina</taxon>
        <taxon>Lipomycetes</taxon>
        <taxon>Lipomycetales</taxon>
        <taxon>Lipomycetaceae</taxon>
        <taxon>Lipomyces</taxon>
    </lineage>
</organism>
<keyword evidence="2" id="KW-1185">Reference proteome</keyword>
<evidence type="ECO:0000313" key="2">
    <source>
        <dbReference type="Proteomes" id="UP001433508"/>
    </source>
</evidence>
<protein>
    <submittedName>
        <fullName evidence="1">Kinase-like domain-containing protein</fullName>
    </submittedName>
</protein>
<name>A0ACC3SWD4_LIPKO</name>
<comment type="caution">
    <text evidence="1">The sequence shown here is derived from an EMBL/GenBank/DDBJ whole genome shotgun (WGS) entry which is preliminary data.</text>
</comment>
<sequence length="505" mass="54670">MPLPLSPPPPSNATSTSQQPLQGQSQPRPSPFARPRRVSSIVQAPVQVPASVAYPVVYPVASTQLAAASRVGPNATGETCDSTRSASSTLSVSSRLDSTLASSENGSTNPADVPVQSSTVLGTKTLKRRNFKQLSLPTAPATSRTHTPVSLDGLIPPRSTNATSPAASNLGAVTNIDLRARGELPLASREDAQVPGGPAELYYHNNLVQQLATLEIGLEFRLDLRTEDLKTLVELGAGNGGTVSKVVHLPTKTLMAKKMIHIEAKPAVRKQIVRELHIMHECQSRYIVSFYGAFVNEGDVVMCMEYMDCLSLDRILKKMGPLKEDILGKITEAVVEGLTYLYNLNRIIHRDVKPSNVLVNSHGQIKLCDFGVSGELINSIADTFVGTSTYMSPERIQGAAYSVKSDVWSLGLMLLELAIGHFPFDKAESTPVGILDLLQQIVNESPPTLPEEGDFSSELRACIDRCLIKDVDARPTPQDLLTDPFVLQAKKMNVDTEKWARSTLD</sequence>
<dbReference type="Proteomes" id="UP001433508">
    <property type="component" value="Unassembled WGS sequence"/>
</dbReference>
<dbReference type="EMBL" id="MU971400">
    <property type="protein sequence ID" value="KAK9235924.1"/>
    <property type="molecule type" value="Genomic_DNA"/>
</dbReference>